<dbReference type="GO" id="GO:0004527">
    <property type="term" value="F:exonuclease activity"/>
    <property type="evidence" value="ECO:0007669"/>
    <property type="project" value="UniProtKB-KW"/>
</dbReference>
<dbReference type="AlphaFoldDB" id="A0AAE1HH00"/>
<dbReference type="InterPro" id="IPR019080">
    <property type="entry name" value="YqaJ_viral_recombinase"/>
</dbReference>
<dbReference type="EMBL" id="JAHWGI010001000">
    <property type="protein sequence ID" value="KAK3920430.1"/>
    <property type="molecule type" value="Genomic_DNA"/>
</dbReference>
<dbReference type="CDD" id="cd22343">
    <property type="entry name" value="PDDEXK_lambda_exonuclease-like"/>
    <property type="match status" value="1"/>
</dbReference>
<proteinExistence type="predicted"/>
<keyword evidence="3" id="KW-1185">Reference proteome</keyword>
<evidence type="ECO:0000313" key="3">
    <source>
        <dbReference type="Proteomes" id="UP001219518"/>
    </source>
</evidence>
<dbReference type="GO" id="GO:0006281">
    <property type="term" value="P:DNA repair"/>
    <property type="evidence" value="ECO:0007669"/>
    <property type="project" value="UniProtKB-ARBA"/>
</dbReference>
<dbReference type="InterPro" id="IPR011335">
    <property type="entry name" value="Restrct_endonuc-II-like"/>
</dbReference>
<dbReference type="Proteomes" id="UP001219518">
    <property type="component" value="Unassembled WGS sequence"/>
</dbReference>
<reference evidence="2" key="2">
    <citation type="journal article" date="2023" name="BMC Genomics">
        <title>Pest status, molecular evolution, and epigenetic factors derived from the genome assembly of Frankliniella fusca, a thysanopteran phytovirus vector.</title>
        <authorList>
            <person name="Catto M.A."/>
            <person name="Labadie P.E."/>
            <person name="Jacobson A.L."/>
            <person name="Kennedy G.G."/>
            <person name="Srinivasan R."/>
            <person name="Hunt B.G."/>
        </authorList>
    </citation>
    <scope>NUCLEOTIDE SEQUENCE</scope>
    <source>
        <strain evidence="2">PL_HMW_Pooled</strain>
    </source>
</reference>
<accession>A0AAE1HH00</accession>
<feature type="domain" description="YqaJ viral recombinase" evidence="1">
    <location>
        <begin position="55"/>
        <end position="216"/>
    </location>
</feature>
<gene>
    <name evidence="2" type="ORF">KUF71_001142</name>
</gene>
<comment type="caution">
    <text evidence="2">The sequence shown here is derived from an EMBL/GenBank/DDBJ whole genome shotgun (WGS) entry which is preliminary data.</text>
</comment>
<dbReference type="PANTHER" id="PTHR46609:SF8">
    <property type="entry name" value="YQAJ VIRAL RECOMBINASE DOMAIN-CONTAINING PROTEIN"/>
    <property type="match status" value="1"/>
</dbReference>
<sequence length="295" mass="34379">MTLPITYPDGPIFEDIHDKYLVSAQSENFYSALKENIFEDPYLIPGTEGQVNSEKWLQIRPFLFTASEAKKICGLSTENGKKHFLQQHLWGIKKFKGNAATRYGTRMEKTARLAYTRAILKKDPLVTVEETGLWVKEEFPYLGCSPDGLVKKNGTIIRIVELKCPYVLRHVHPKNFSNHLSKTQLENFPLKQHSNGKITMKKDHAYYFQVQMQMDVMKVIVSDFFLWSKKGFLRIEVDYSPSFWVAKRNMMEMKHRGLLIPEYFLMRTPRNLKPWDLNDLEESEVEDSESVDGDL</sequence>
<evidence type="ECO:0000313" key="2">
    <source>
        <dbReference type="EMBL" id="KAK3920430.1"/>
    </source>
</evidence>
<evidence type="ECO:0000259" key="1">
    <source>
        <dbReference type="Pfam" id="PF09588"/>
    </source>
</evidence>
<name>A0AAE1HH00_9NEOP</name>
<dbReference type="Pfam" id="PF09588">
    <property type="entry name" value="YqaJ"/>
    <property type="match status" value="1"/>
</dbReference>
<dbReference type="Gene3D" id="3.90.320.10">
    <property type="match status" value="1"/>
</dbReference>
<organism evidence="2 3">
    <name type="scientific">Frankliniella fusca</name>
    <dbReference type="NCBI Taxonomy" id="407009"/>
    <lineage>
        <taxon>Eukaryota</taxon>
        <taxon>Metazoa</taxon>
        <taxon>Ecdysozoa</taxon>
        <taxon>Arthropoda</taxon>
        <taxon>Hexapoda</taxon>
        <taxon>Insecta</taxon>
        <taxon>Pterygota</taxon>
        <taxon>Neoptera</taxon>
        <taxon>Paraneoptera</taxon>
        <taxon>Thysanoptera</taxon>
        <taxon>Terebrantia</taxon>
        <taxon>Thripoidea</taxon>
        <taxon>Thripidae</taxon>
        <taxon>Frankliniella</taxon>
    </lineage>
</organism>
<keyword evidence="2" id="KW-0269">Exonuclease</keyword>
<dbReference type="PANTHER" id="PTHR46609">
    <property type="entry name" value="EXONUCLEASE, PHAGE-TYPE/RECB, C-TERMINAL DOMAIN-CONTAINING PROTEIN"/>
    <property type="match status" value="1"/>
</dbReference>
<dbReference type="InterPro" id="IPR051703">
    <property type="entry name" value="NF-kappa-B_Signaling_Reg"/>
</dbReference>
<reference evidence="2" key="1">
    <citation type="submission" date="2021-07" db="EMBL/GenBank/DDBJ databases">
        <authorList>
            <person name="Catto M.A."/>
            <person name="Jacobson A."/>
            <person name="Kennedy G."/>
            <person name="Labadie P."/>
            <person name="Hunt B.G."/>
            <person name="Srinivasan R."/>
        </authorList>
    </citation>
    <scope>NUCLEOTIDE SEQUENCE</scope>
    <source>
        <strain evidence="2">PL_HMW_Pooled</strain>
        <tissue evidence="2">Head</tissue>
    </source>
</reference>
<keyword evidence="2" id="KW-0540">Nuclease</keyword>
<keyword evidence="2" id="KW-0378">Hydrolase</keyword>
<dbReference type="InterPro" id="IPR011604">
    <property type="entry name" value="PDDEXK-like_dom_sf"/>
</dbReference>
<protein>
    <submittedName>
        <fullName evidence="2">Exonuclease</fullName>
    </submittedName>
</protein>
<dbReference type="SUPFAM" id="SSF52980">
    <property type="entry name" value="Restriction endonuclease-like"/>
    <property type="match status" value="1"/>
</dbReference>